<feature type="region of interest" description="Disordered" evidence="13">
    <location>
        <begin position="1"/>
        <end position="47"/>
    </location>
</feature>
<proteinExistence type="inferred from homology"/>
<dbReference type="CDD" id="cd00268">
    <property type="entry name" value="DEADc"/>
    <property type="match status" value="1"/>
</dbReference>
<dbReference type="InterPro" id="IPR014001">
    <property type="entry name" value="Helicase_ATP-bd"/>
</dbReference>
<dbReference type="OrthoDB" id="196131at2759"/>
<dbReference type="CDD" id="cd18787">
    <property type="entry name" value="SF2_C_DEAD"/>
    <property type="match status" value="1"/>
</dbReference>
<dbReference type="InterPro" id="IPR000629">
    <property type="entry name" value="RNA-helicase_DEAD-box_CS"/>
</dbReference>
<dbReference type="GO" id="GO:0005524">
    <property type="term" value="F:ATP binding"/>
    <property type="evidence" value="ECO:0007669"/>
    <property type="project" value="UniProtKB-KW"/>
</dbReference>
<evidence type="ECO:0000256" key="7">
    <source>
        <dbReference type="ARBA" id="ARBA00022801"/>
    </source>
</evidence>
<dbReference type="PROSITE" id="PS51194">
    <property type="entry name" value="HELICASE_CTER"/>
    <property type="match status" value="1"/>
</dbReference>
<dbReference type="SMART" id="SM00487">
    <property type="entry name" value="DEXDc"/>
    <property type="match status" value="1"/>
</dbReference>
<evidence type="ECO:0000313" key="17">
    <source>
        <dbReference type="Proteomes" id="UP000247409"/>
    </source>
</evidence>
<sequence length="582" mass="64178">MKRARPAPSMFTNDSDSDEATKRRPSHLKRFSNIVTKPDDISQTQESVTEITNVSPEEDTLDAFMNNLHSSGPSLSKHRNSLVQKVRQHDSDSDDVNLRRRRPGQVGDEQQQNEDENEHARDLKLKPIDYSNVQLSKVAWSRYEPLPRLKLGTENLKVQLQLLGASLHNGRFFPLVSFEDLALELPKPLLSAILNAFATPTPIQKVAIPGVLAGRDMVGIAKTGSGKTAAYGIPLLSHVARQSGSSSRGAGPVAIVLSPTRELATQITSVLRRFDARPGVLCVVGGHAKYEQFKRIRDSGAEVLVATPGRLIDMLKMRACGMTRCSFVVVDEADRMFDLGFTDQVRAIVSQLRPDSQRLLFSATFPKMVRGFAEEILRDPVRVEIKGAGGTAMVNESVTEKYRSFLSDAERISWLLDAILRMREEGLVIVFCGTRGDAAAVANSIRRKGIAAACIHGETDAADREGLLKMFRSGEFPLLVTTDLSARGLDIEDVRNVVNYGCAKSWEWHVHRVGRTGRAGRKGTSWTLVVKGNKGDSAFLSDALRAYGRKGTSLPDGLGEIVDSGWELIDRSRGRGRRRRGR</sequence>
<dbReference type="InterPro" id="IPR001650">
    <property type="entry name" value="Helicase_C-like"/>
</dbReference>
<evidence type="ECO:0000256" key="6">
    <source>
        <dbReference type="ARBA" id="ARBA00022741"/>
    </source>
</evidence>
<keyword evidence="8 12" id="KW-0347">Helicase</keyword>
<dbReference type="InterPro" id="IPR044742">
    <property type="entry name" value="DEAD/DEAH_RhlB"/>
</dbReference>
<reference evidence="16 17" key="1">
    <citation type="journal article" date="2018" name="Mol. Biol. Evol.">
        <title>Analysis of the draft genome of the red seaweed Gracilariopsis chorda provides insights into genome size evolution in Rhodophyta.</title>
        <authorList>
            <person name="Lee J."/>
            <person name="Yang E.C."/>
            <person name="Graf L."/>
            <person name="Yang J.H."/>
            <person name="Qiu H."/>
            <person name="Zel Zion U."/>
            <person name="Chan C.X."/>
            <person name="Stephens T.G."/>
            <person name="Weber A.P.M."/>
            <person name="Boo G.H."/>
            <person name="Boo S.M."/>
            <person name="Kim K.M."/>
            <person name="Shin Y."/>
            <person name="Jung M."/>
            <person name="Lee S.J."/>
            <person name="Yim H.S."/>
            <person name="Lee J.H."/>
            <person name="Bhattacharya D."/>
            <person name="Yoon H.S."/>
        </authorList>
    </citation>
    <scope>NUCLEOTIDE SEQUENCE [LARGE SCALE GENOMIC DNA]</scope>
    <source>
        <strain evidence="16 17">SKKU-2015</strain>
        <tissue evidence="16">Whole body</tissue>
    </source>
</reference>
<comment type="function">
    <text evidence="11">ATP-dependent RNA helicase required for 60S ribosomal subunit synthesis. Involved in efficient pre-rRNA processing, predominantly at site A3, which is necessary for the normal formation of 25S and 5.8S rRNAs.</text>
</comment>
<feature type="region of interest" description="Disordered" evidence="13">
    <location>
        <begin position="64"/>
        <end position="121"/>
    </location>
</feature>
<comment type="similarity">
    <text evidence="2">Belongs to the DEAD box helicase family. DDX5/DBP2 subfamily.</text>
</comment>
<evidence type="ECO:0000256" key="10">
    <source>
        <dbReference type="ARBA" id="ARBA00023242"/>
    </source>
</evidence>
<evidence type="ECO:0000256" key="1">
    <source>
        <dbReference type="ARBA" id="ARBA00004604"/>
    </source>
</evidence>
<protein>
    <recommendedName>
        <fullName evidence="3">RNA helicase</fullName>
        <ecNumber evidence="3">3.6.4.13</ecNumber>
    </recommendedName>
</protein>
<dbReference type="EMBL" id="NBIV01000024">
    <property type="protein sequence ID" value="PXF47422.1"/>
    <property type="molecule type" value="Genomic_DNA"/>
</dbReference>
<keyword evidence="4" id="KW-0690">Ribosome biogenesis</keyword>
<evidence type="ECO:0000256" key="12">
    <source>
        <dbReference type="RuleBase" id="RU000492"/>
    </source>
</evidence>
<keyword evidence="7 12" id="KW-0378">Hydrolase</keyword>
<dbReference type="Gene3D" id="3.40.50.300">
    <property type="entry name" value="P-loop containing nucleotide triphosphate hydrolases"/>
    <property type="match status" value="2"/>
</dbReference>
<evidence type="ECO:0000256" key="2">
    <source>
        <dbReference type="ARBA" id="ARBA00009334"/>
    </source>
</evidence>
<feature type="domain" description="Helicase ATP-binding" evidence="14">
    <location>
        <begin position="208"/>
        <end position="383"/>
    </location>
</feature>
<dbReference type="SMART" id="SM00490">
    <property type="entry name" value="HELICc"/>
    <property type="match status" value="1"/>
</dbReference>
<evidence type="ECO:0000256" key="11">
    <source>
        <dbReference type="ARBA" id="ARBA00037449"/>
    </source>
</evidence>
<evidence type="ECO:0000256" key="8">
    <source>
        <dbReference type="ARBA" id="ARBA00022806"/>
    </source>
</evidence>
<evidence type="ECO:0000259" key="14">
    <source>
        <dbReference type="PROSITE" id="PS51192"/>
    </source>
</evidence>
<dbReference type="Pfam" id="PF00270">
    <property type="entry name" value="DEAD"/>
    <property type="match status" value="1"/>
</dbReference>
<organism evidence="16 17">
    <name type="scientific">Gracilariopsis chorda</name>
    <dbReference type="NCBI Taxonomy" id="448386"/>
    <lineage>
        <taxon>Eukaryota</taxon>
        <taxon>Rhodophyta</taxon>
        <taxon>Florideophyceae</taxon>
        <taxon>Rhodymeniophycidae</taxon>
        <taxon>Gracilariales</taxon>
        <taxon>Gracilariaceae</taxon>
        <taxon>Gracilariopsis</taxon>
    </lineage>
</organism>
<dbReference type="EC" id="3.6.4.13" evidence="3"/>
<dbReference type="InterPro" id="IPR011545">
    <property type="entry name" value="DEAD/DEAH_box_helicase_dom"/>
</dbReference>
<keyword evidence="10" id="KW-0539">Nucleus</keyword>
<evidence type="ECO:0000259" key="15">
    <source>
        <dbReference type="PROSITE" id="PS51194"/>
    </source>
</evidence>
<gene>
    <name evidence="16" type="ORF">BWQ96_02753</name>
</gene>
<evidence type="ECO:0000313" key="16">
    <source>
        <dbReference type="EMBL" id="PXF47422.1"/>
    </source>
</evidence>
<feature type="domain" description="Helicase C-terminal" evidence="15">
    <location>
        <begin position="414"/>
        <end position="562"/>
    </location>
</feature>
<dbReference type="PROSITE" id="PS00039">
    <property type="entry name" value="DEAD_ATP_HELICASE"/>
    <property type="match status" value="1"/>
</dbReference>
<dbReference type="STRING" id="448386.A0A2V3IZ33"/>
<evidence type="ECO:0000256" key="13">
    <source>
        <dbReference type="SAM" id="MobiDB-lite"/>
    </source>
</evidence>
<name>A0A2V3IZ33_9FLOR</name>
<dbReference type="PROSITE" id="PS51192">
    <property type="entry name" value="HELICASE_ATP_BIND_1"/>
    <property type="match status" value="1"/>
</dbReference>
<comment type="caution">
    <text evidence="16">The sequence shown here is derived from an EMBL/GenBank/DDBJ whole genome shotgun (WGS) entry which is preliminary data.</text>
</comment>
<dbReference type="Proteomes" id="UP000247409">
    <property type="component" value="Unassembled WGS sequence"/>
</dbReference>
<dbReference type="PANTHER" id="PTHR47958">
    <property type="entry name" value="ATP-DEPENDENT RNA HELICASE DBP3"/>
    <property type="match status" value="1"/>
</dbReference>
<evidence type="ECO:0000256" key="9">
    <source>
        <dbReference type="ARBA" id="ARBA00022840"/>
    </source>
</evidence>
<evidence type="ECO:0000256" key="4">
    <source>
        <dbReference type="ARBA" id="ARBA00022517"/>
    </source>
</evidence>
<dbReference type="InterPro" id="IPR027417">
    <property type="entry name" value="P-loop_NTPase"/>
</dbReference>
<keyword evidence="17" id="KW-1185">Reference proteome</keyword>
<dbReference type="Pfam" id="PF00271">
    <property type="entry name" value="Helicase_C"/>
    <property type="match status" value="1"/>
</dbReference>
<keyword evidence="6 12" id="KW-0547">Nucleotide-binding</keyword>
<accession>A0A2V3IZ33</accession>
<dbReference type="GO" id="GO:0016787">
    <property type="term" value="F:hydrolase activity"/>
    <property type="evidence" value="ECO:0007669"/>
    <property type="project" value="UniProtKB-KW"/>
</dbReference>
<keyword evidence="9 12" id="KW-0067">ATP-binding</keyword>
<evidence type="ECO:0000256" key="5">
    <source>
        <dbReference type="ARBA" id="ARBA00022552"/>
    </source>
</evidence>
<dbReference type="SUPFAM" id="SSF52540">
    <property type="entry name" value="P-loop containing nucleoside triphosphate hydrolases"/>
    <property type="match status" value="1"/>
</dbReference>
<dbReference type="AlphaFoldDB" id="A0A2V3IZ33"/>
<dbReference type="GO" id="GO:0003724">
    <property type="term" value="F:RNA helicase activity"/>
    <property type="evidence" value="ECO:0007669"/>
    <property type="project" value="UniProtKB-EC"/>
</dbReference>
<dbReference type="GO" id="GO:0003676">
    <property type="term" value="F:nucleic acid binding"/>
    <property type="evidence" value="ECO:0007669"/>
    <property type="project" value="InterPro"/>
</dbReference>
<evidence type="ECO:0000256" key="3">
    <source>
        <dbReference type="ARBA" id="ARBA00012552"/>
    </source>
</evidence>
<keyword evidence="5" id="KW-0698">rRNA processing</keyword>
<comment type="subcellular location">
    <subcellularLocation>
        <location evidence="1">Nucleus</location>
        <location evidence="1">Nucleolus</location>
    </subcellularLocation>
</comment>